<keyword evidence="1" id="KW-1133">Transmembrane helix</keyword>
<keyword evidence="1" id="KW-0812">Transmembrane</keyword>
<dbReference type="RefSeq" id="WP_125249401.1">
    <property type="nucleotide sequence ID" value="NZ_RSEB01000005.1"/>
</dbReference>
<feature type="transmembrane region" description="Helical" evidence="1">
    <location>
        <begin position="47"/>
        <end position="65"/>
    </location>
</feature>
<gene>
    <name evidence="2" type="ORF">EIW28_19655</name>
</gene>
<evidence type="ECO:0008006" key="4">
    <source>
        <dbReference type="Google" id="ProtNLM"/>
    </source>
</evidence>
<evidence type="ECO:0000256" key="1">
    <source>
        <dbReference type="SAM" id="Phobius"/>
    </source>
</evidence>
<name>A0A426UUC8_9ACTN</name>
<dbReference type="Proteomes" id="UP000277256">
    <property type="component" value="Unassembled WGS sequence"/>
</dbReference>
<reference evidence="2 3" key="1">
    <citation type="submission" date="2018-12" db="EMBL/GenBank/DDBJ databases">
        <title>Glycomyces sp. YIM 121974 draft genome.</title>
        <authorList>
            <person name="Li Q."/>
        </authorList>
    </citation>
    <scope>NUCLEOTIDE SEQUENCE [LARGE SCALE GENOMIC DNA]</scope>
    <source>
        <strain evidence="2 3">YIM 121974</strain>
    </source>
</reference>
<evidence type="ECO:0000313" key="2">
    <source>
        <dbReference type="EMBL" id="RRR97604.1"/>
    </source>
</evidence>
<dbReference type="OrthoDB" id="5193968at2"/>
<comment type="caution">
    <text evidence="2">The sequence shown here is derived from an EMBL/GenBank/DDBJ whole genome shotgun (WGS) entry which is preliminary data.</text>
</comment>
<feature type="transmembrane region" description="Helical" evidence="1">
    <location>
        <begin position="21"/>
        <end position="41"/>
    </location>
</feature>
<dbReference type="AlphaFoldDB" id="A0A426UUC8"/>
<proteinExistence type="predicted"/>
<dbReference type="EMBL" id="RSEB01000005">
    <property type="protein sequence ID" value="RRR97604.1"/>
    <property type="molecule type" value="Genomic_DNA"/>
</dbReference>
<evidence type="ECO:0000313" key="3">
    <source>
        <dbReference type="Proteomes" id="UP000277256"/>
    </source>
</evidence>
<feature type="transmembrane region" description="Helical" evidence="1">
    <location>
        <begin position="77"/>
        <end position="98"/>
    </location>
</feature>
<keyword evidence="1" id="KW-0472">Membrane</keyword>
<accession>A0A426UUC8</accession>
<sequence length="141" mass="14382">MAYPPAPAPVPQPVPVKQGNGFGVTALVLGIIGLVFAFIPIANVFTALPLGILAVIFGIIGLVAAGKRAGKGKGTGGTGLVLGILAIGVTFAMNALVFNEIGKAADDIREQTIQDCVDSGAGTQEECEQIWEDAEDSVYGE</sequence>
<organism evidence="2 3">
    <name type="scientific">Glycomyces terrestris</name>
    <dbReference type="NCBI Taxonomy" id="2493553"/>
    <lineage>
        <taxon>Bacteria</taxon>
        <taxon>Bacillati</taxon>
        <taxon>Actinomycetota</taxon>
        <taxon>Actinomycetes</taxon>
        <taxon>Glycomycetales</taxon>
        <taxon>Glycomycetaceae</taxon>
        <taxon>Glycomyces</taxon>
    </lineage>
</organism>
<protein>
    <recommendedName>
        <fullName evidence="4">DUF4190 domain-containing protein</fullName>
    </recommendedName>
</protein>
<keyword evidence="3" id="KW-1185">Reference proteome</keyword>